<dbReference type="SMART" id="SM00388">
    <property type="entry name" value="HisKA"/>
    <property type="match status" value="1"/>
</dbReference>
<dbReference type="PRINTS" id="PR00344">
    <property type="entry name" value="BCTRLSENSOR"/>
</dbReference>
<evidence type="ECO:0000313" key="14">
    <source>
        <dbReference type="Proteomes" id="UP000534783"/>
    </source>
</evidence>
<dbReference type="Gene3D" id="6.10.340.10">
    <property type="match status" value="1"/>
</dbReference>
<dbReference type="SMART" id="SM00387">
    <property type="entry name" value="HATPase_c"/>
    <property type="match status" value="1"/>
</dbReference>
<dbReference type="RefSeq" id="WP_168059351.1">
    <property type="nucleotide sequence ID" value="NZ_VTOW01000002.1"/>
</dbReference>
<evidence type="ECO:0000256" key="3">
    <source>
        <dbReference type="ARBA" id="ARBA00012438"/>
    </source>
</evidence>
<comment type="caution">
    <text evidence="13">The sequence shown here is derived from an EMBL/GenBank/DDBJ whole genome shotgun (WGS) entry which is preliminary data.</text>
</comment>
<dbReference type="InterPro" id="IPR003660">
    <property type="entry name" value="HAMP_dom"/>
</dbReference>
<dbReference type="SUPFAM" id="SSF158472">
    <property type="entry name" value="HAMP domain-like"/>
    <property type="match status" value="1"/>
</dbReference>
<dbReference type="Gene3D" id="1.10.287.130">
    <property type="match status" value="1"/>
</dbReference>
<dbReference type="InterPro" id="IPR004358">
    <property type="entry name" value="Sig_transdc_His_kin-like_C"/>
</dbReference>
<evidence type="ECO:0000256" key="10">
    <source>
        <dbReference type="SAM" id="Phobius"/>
    </source>
</evidence>
<keyword evidence="10" id="KW-1133">Transmembrane helix</keyword>
<keyword evidence="9" id="KW-0902">Two-component regulatory system</keyword>
<dbReference type="AlphaFoldDB" id="A0A7X6DPI9"/>
<dbReference type="GO" id="GO:0016020">
    <property type="term" value="C:membrane"/>
    <property type="evidence" value="ECO:0007669"/>
    <property type="project" value="UniProtKB-SubCell"/>
</dbReference>
<dbReference type="PROSITE" id="PS50885">
    <property type="entry name" value="HAMP"/>
    <property type="match status" value="1"/>
</dbReference>
<keyword evidence="10" id="KW-0472">Membrane</keyword>
<keyword evidence="14" id="KW-1185">Reference proteome</keyword>
<protein>
    <recommendedName>
        <fullName evidence="3">histidine kinase</fullName>
        <ecNumber evidence="3">2.7.13.3</ecNumber>
    </recommendedName>
</protein>
<comment type="subcellular location">
    <subcellularLocation>
        <location evidence="2">Membrane</location>
    </subcellularLocation>
</comment>
<evidence type="ECO:0000256" key="1">
    <source>
        <dbReference type="ARBA" id="ARBA00000085"/>
    </source>
</evidence>
<dbReference type="InterPro" id="IPR003594">
    <property type="entry name" value="HATPase_dom"/>
</dbReference>
<feature type="transmembrane region" description="Helical" evidence="10">
    <location>
        <begin position="14"/>
        <end position="33"/>
    </location>
</feature>
<dbReference type="GO" id="GO:0005524">
    <property type="term" value="F:ATP binding"/>
    <property type="evidence" value="ECO:0007669"/>
    <property type="project" value="UniProtKB-KW"/>
</dbReference>
<dbReference type="PROSITE" id="PS50109">
    <property type="entry name" value="HIS_KIN"/>
    <property type="match status" value="1"/>
</dbReference>
<evidence type="ECO:0000259" key="12">
    <source>
        <dbReference type="PROSITE" id="PS50885"/>
    </source>
</evidence>
<feature type="domain" description="HAMP" evidence="12">
    <location>
        <begin position="199"/>
        <end position="248"/>
    </location>
</feature>
<feature type="transmembrane region" description="Helical" evidence="10">
    <location>
        <begin position="177"/>
        <end position="196"/>
    </location>
</feature>
<dbReference type="PANTHER" id="PTHR43065:SF10">
    <property type="entry name" value="PEROXIDE STRESS-ACTIVATED HISTIDINE KINASE MAK3"/>
    <property type="match status" value="1"/>
</dbReference>
<name>A0A7X6DPI9_9BACT</name>
<reference evidence="13 14" key="1">
    <citation type="journal article" date="2020" name="Nature">
        <title>Bacterial chemolithoautotrophy via manganese oxidation.</title>
        <authorList>
            <person name="Yu H."/>
            <person name="Leadbetter J.R."/>
        </authorList>
    </citation>
    <scope>NUCLEOTIDE SEQUENCE [LARGE SCALE GENOMIC DNA]</scope>
    <source>
        <strain evidence="13 14">Mn-1</strain>
    </source>
</reference>
<proteinExistence type="predicted"/>
<gene>
    <name evidence="13" type="ORF">MNODULE_09680</name>
</gene>
<evidence type="ECO:0000313" key="13">
    <source>
        <dbReference type="EMBL" id="NKE71007.1"/>
    </source>
</evidence>
<evidence type="ECO:0000256" key="2">
    <source>
        <dbReference type="ARBA" id="ARBA00004370"/>
    </source>
</evidence>
<evidence type="ECO:0000256" key="9">
    <source>
        <dbReference type="ARBA" id="ARBA00023012"/>
    </source>
</evidence>
<accession>A0A7X6DPI9</accession>
<dbReference type="Pfam" id="PF02518">
    <property type="entry name" value="HATPase_c"/>
    <property type="match status" value="1"/>
</dbReference>
<dbReference type="Pfam" id="PF00672">
    <property type="entry name" value="HAMP"/>
    <property type="match status" value="1"/>
</dbReference>
<dbReference type="EC" id="2.7.13.3" evidence="3"/>
<dbReference type="CDD" id="cd00082">
    <property type="entry name" value="HisKA"/>
    <property type="match status" value="1"/>
</dbReference>
<keyword evidence="8" id="KW-0067">ATP-binding</keyword>
<sequence>MRYFLDRVNLTTKLVLMMLLLTLLSLMASYVYNVRSEKEFIRKVEDNIGDLSTAIKISVEELTSTARTDEARLADYVGRLKNQGVKELSIISNEREVIASSNPKRVGARIITKVDPKHKDLFITAKIGEEPEAAGPHREYNLLVPIVVDGERMGFVHVDMRLEDYSQFLKDNHRRRLVTTFFIFTVGIGLSFFLSVKYTQPIDEVVQAAKKIASGDLSKTLPEQRHDEIGELTKSFNEMVDKLRRQRELEERLRQAEQLSALGQMASGIAHEIRNPLNLINLSIDHLKAQFPNWDAVKQKEAEEIISNVKVEIYRLNQMIENFLMYGKPLRLHFAEVSIDALLQEVLRLARHKAGEQKIEFILDADPSVPKVTADPEQLKTCMINIILNAIQAMPHGGKLEIQLRADPSMRNVADGEPSRGSLVLTFRDTGVGIDEEDLAMIFEPYFTTKKLGIGLGLAITKRIIQVHGGNIDVQSELEQGTRVTIHLPVRRRSI</sequence>
<dbReference type="GO" id="GO:0000155">
    <property type="term" value="F:phosphorelay sensor kinase activity"/>
    <property type="evidence" value="ECO:0007669"/>
    <property type="project" value="InterPro"/>
</dbReference>
<dbReference type="InterPro" id="IPR005467">
    <property type="entry name" value="His_kinase_dom"/>
</dbReference>
<organism evidence="13 14">
    <name type="scientific">Candidatus Manganitrophus noduliformans</name>
    <dbReference type="NCBI Taxonomy" id="2606439"/>
    <lineage>
        <taxon>Bacteria</taxon>
        <taxon>Pseudomonadati</taxon>
        <taxon>Nitrospirota</taxon>
        <taxon>Nitrospiria</taxon>
        <taxon>Candidatus Troglogloeales</taxon>
        <taxon>Candidatus Manganitrophaceae</taxon>
        <taxon>Candidatus Manganitrophus</taxon>
    </lineage>
</organism>
<dbReference type="SMART" id="SM00304">
    <property type="entry name" value="HAMP"/>
    <property type="match status" value="1"/>
</dbReference>
<evidence type="ECO:0000256" key="7">
    <source>
        <dbReference type="ARBA" id="ARBA00022777"/>
    </source>
</evidence>
<evidence type="ECO:0000256" key="4">
    <source>
        <dbReference type="ARBA" id="ARBA00022553"/>
    </source>
</evidence>
<evidence type="ECO:0000256" key="5">
    <source>
        <dbReference type="ARBA" id="ARBA00022679"/>
    </source>
</evidence>
<keyword evidence="4" id="KW-0597">Phosphoprotein</keyword>
<dbReference type="InterPro" id="IPR003661">
    <property type="entry name" value="HisK_dim/P_dom"/>
</dbReference>
<keyword evidence="5" id="KW-0808">Transferase</keyword>
<dbReference type="Gene3D" id="3.30.565.10">
    <property type="entry name" value="Histidine kinase-like ATPase, C-terminal domain"/>
    <property type="match status" value="1"/>
</dbReference>
<dbReference type="SUPFAM" id="SSF55874">
    <property type="entry name" value="ATPase domain of HSP90 chaperone/DNA topoisomerase II/histidine kinase"/>
    <property type="match status" value="1"/>
</dbReference>
<dbReference type="EMBL" id="VTOW01000002">
    <property type="protein sequence ID" value="NKE71007.1"/>
    <property type="molecule type" value="Genomic_DNA"/>
</dbReference>
<comment type="catalytic activity">
    <reaction evidence="1">
        <text>ATP + protein L-histidine = ADP + protein N-phospho-L-histidine.</text>
        <dbReference type="EC" id="2.7.13.3"/>
    </reaction>
</comment>
<dbReference type="Pfam" id="PF00512">
    <property type="entry name" value="HisKA"/>
    <property type="match status" value="1"/>
</dbReference>
<dbReference type="PANTHER" id="PTHR43065">
    <property type="entry name" value="SENSOR HISTIDINE KINASE"/>
    <property type="match status" value="1"/>
</dbReference>
<dbReference type="InterPro" id="IPR036097">
    <property type="entry name" value="HisK_dim/P_sf"/>
</dbReference>
<dbReference type="SUPFAM" id="SSF47384">
    <property type="entry name" value="Homodimeric domain of signal transducing histidine kinase"/>
    <property type="match status" value="1"/>
</dbReference>
<keyword evidence="7" id="KW-0418">Kinase</keyword>
<keyword evidence="10" id="KW-0812">Transmembrane</keyword>
<feature type="domain" description="Histidine kinase" evidence="11">
    <location>
        <begin position="268"/>
        <end position="492"/>
    </location>
</feature>
<dbReference type="CDD" id="cd06225">
    <property type="entry name" value="HAMP"/>
    <property type="match status" value="1"/>
</dbReference>
<evidence type="ECO:0000256" key="8">
    <source>
        <dbReference type="ARBA" id="ARBA00022840"/>
    </source>
</evidence>
<evidence type="ECO:0000256" key="6">
    <source>
        <dbReference type="ARBA" id="ARBA00022741"/>
    </source>
</evidence>
<keyword evidence="6" id="KW-0547">Nucleotide-binding</keyword>
<dbReference type="Proteomes" id="UP000534783">
    <property type="component" value="Unassembled WGS sequence"/>
</dbReference>
<dbReference type="Gene3D" id="3.30.450.20">
    <property type="entry name" value="PAS domain"/>
    <property type="match status" value="1"/>
</dbReference>
<dbReference type="InterPro" id="IPR036890">
    <property type="entry name" value="HATPase_C_sf"/>
</dbReference>
<evidence type="ECO:0000259" key="11">
    <source>
        <dbReference type="PROSITE" id="PS50109"/>
    </source>
</evidence>